<dbReference type="GO" id="GO:0009231">
    <property type="term" value="P:riboflavin biosynthetic process"/>
    <property type="evidence" value="ECO:0007669"/>
    <property type="project" value="UniProtKB-KW"/>
</dbReference>
<feature type="compositionally biased region" description="Polar residues" evidence="11">
    <location>
        <begin position="92"/>
        <end position="101"/>
    </location>
</feature>
<keyword evidence="3" id="KW-0686">Riboflavin biosynthesis</keyword>
<evidence type="ECO:0000313" key="13">
    <source>
        <dbReference type="EMBL" id="CAJ1403764.1"/>
    </source>
</evidence>
<dbReference type="GO" id="GO:0003935">
    <property type="term" value="F:GTP cyclohydrolase II activity"/>
    <property type="evidence" value="ECO:0007669"/>
    <property type="project" value="UniProtKB-EC"/>
</dbReference>
<dbReference type="GO" id="GO:0008686">
    <property type="term" value="F:3,4-dihydroxy-2-butanone-4-phosphate synthase activity"/>
    <property type="evidence" value="ECO:0007669"/>
    <property type="project" value="TreeGrafter"/>
</dbReference>
<dbReference type="PANTHER" id="PTHR21327">
    <property type="entry name" value="GTP CYCLOHYDROLASE II-RELATED"/>
    <property type="match status" value="1"/>
</dbReference>
<name>A0AA36JER8_9DINO</name>
<keyword evidence="6" id="KW-0460">Magnesium</keyword>
<dbReference type="InterPro" id="IPR036869">
    <property type="entry name" value="J_dom_sf"/>
</dbReference>
<dbReference type="CDD" id="cd00641">
    <property type="entry name" value="GTP_cyclohydro2"/>
    <property type="match status" value="1"/>
</dbReference>
<dbReference type="Pfam" id="PF00226">
    <property type="entry name" value="DnaJ"/>
    <property type="match status" value="1"/>
</dbReference>
<organism evidence="13 14">
    <name type="scientific">Effrenium voratum</name>
    <dbReference type="NCBI Taxonomy" id="2562239"/>
    <lineage>
        <taxon>Eukaryota</taxon>
        <taxon>Sar</taxon>
        <taxon>Alveolata</taxon>
        <taxon>Dinophyceae</taxon>
        <taxon>Suessiales</taxon>
        <taxon>Symbiodiniaceae</taxon>
        <taxon>Effrenium</taxon>
    </lineage>
</organism>
<evidence type="ECO:0000256" key="2">
    <source>
        <dbReference type="ARBA" id="ARBA00012762"/>
    </source>
</evidence>
<keyword evidence="8" id="KW-0464">Manganese</keyword>
<feature type="region of interest" description="Disordered" evidence="11">
    <location>
        <begin position="194"/>
        <end position="225"/>
    </location>
</feature>
<protein>
    <recommendedName>
        <fullName evidence="2">GTP cyclohydrolase II</fullName>
        <ecNumber evidence="2">3.5.4.25</ecNumber>
    </recommendedName>
</protein>
<dbReference type="EC" id="3.5.4.25" evidence="2"/>
<dbReference type="Gene3D" id="1.10.287.110">
    <property type="entry name" value="DnaJ domain"/>
    <property type="match status" value="1"/>
</dbReference>
<comment type="pathway">
    <text evidence="1">Cofactor biosynthesis; riboflavin biosynthesis.</text>
</comment>
<dbReference type="InterPro" id="IPR000926">
    <property type="entry name" value="RibA"/>
</dbReference>
<accession>A0AA36JER8</accession>
<evidence type="ECO:0000256" key="11">
    <source>
        <dbReference type="SAM" id="MobiDB-lite"/>
    </source>
</evidence>
<dbReference type="GO" id="GO:0005829">
    <property type="term" value="C:cytosol"/>
    <property type="evidence" value="ECO:0007669"/>
    <property type="project" value="TreeGrafter"/>
</dbReference>
<evidence type="ECO:0000256" key="7">
    <source>
        <dbReference type="ARBA" id="ARBA00023134"/>
    </source>
</evidence>
<proteinExistence type="predicted"/>
<dbReference type="PROSITE" id="PS50076">
    <property type="entry name" value="DNAJ_2"/>
    <property type="match status" value="1"/>
</dbReference>
<evidence type="ECO:0000256" key="6">
    <source>
        <dbReference type="ARBA" id="ARBA00022842"/>
    </source>
</evidence>
<dbReference type="SMART" id="SM00271">
    <property type="entry name" value="DnaJ"/>
    <property type="match status" value="1"/>
</dbReference>
<evidence type="ECO:0000256" key="3">
    <source>
        <dbReference type="ARBA" id="ARBA00022619"/>
    </source>
</evidence>
<keyword evidence="7" id="KW-0342">GTP-binding</keyword>
<evidence type="ECO:0000313" key="14">
    <source>
        <dbReference type="Proteomes" id="UP001178507"/>
    </source>
</evidence>
<keyword evidence="4" id="KW-0547">Nucleotide-binding</keyword>
<dbReference type="SUPFAM" id="SSF46565">
    <property type="entry name" value="Chaperone J-domain"/>
    <property type="match status" value="1"/>
</dbReference>
<dbReference type="InterPro" id="IPR001623">
    <property type="entry name" value="DnaJ_domain"/>
</dbReference>
<feature type="region of interest" description="Disordered" evidence="11">
    <location>
        <begin position="88"/>
        <end position="131"/>
    </location>
</feature>
<sequence>MPAGVTQNEACRTVPEAPSLSSEVQAAIGRALKPGASASARLGLPHAACEAAVVRRAFRSAALLVHPDKCQHPKAKLAFQKLSEAFDHLSGSPGQRQQPDSQGFPGRPYQRGGGYDRPAPPGCWGESWEDIDDGGHRGGKSWWDAGWSEFEQRLRAREAEELQKQAMEAALRRGEDSLDAYMVILEAELSTGGSESFRAKRPPAPEANKETEATKDNCPKRQAKRPRPFRNFRFDEKVAEVKAGVARKAGEAAVPTSSCSTPMADAFWPCALSPPVSPGRWHRLDVSRFELRRVVRRRRLRACDKFAPEATATEVLDGVGACEVLAFPAIDGVRCVALVKGDIADEERVPVRVHSECLLGDVFSSRRCQCGDQLKAFMKLLSKSRRGAILYLQGQEGKGIGLSNKLKAYVLQDEGLDEETANVRLGFPPDLRQYTAAEAALRFLRVKSVILFSSSQRKISGLRDFVDGIAIWSAVKRRWEQ</sequence>
<dbReference type="CDD" id="cd06257">
    <property type="entry name" value="DnaJ"/>
    <property type="match status" value="1"/>
</dbReference>
<keyword evidence="14" id="KW-1185">Reference proteome</keyword>
<dbReference type="AlphaFoldDB" id="A0AA36JER8"/>
<evidence type="ECO:0000256" key="4">
    <source>
        <dbReference type="ARBA" id="ARBA00022741"/>
    </source>
</evidence>
<evidence type="ECO:0000259" key="12">
    <source>
        <dbReference type="PROSITE" id="PS50076"/>
    </source>
</evidence>
<keyword evidence="5" id="KW-0378">Hydrolase</keyword>
<keyword evidence="9" id="KW-0456">Lyase</keyword>
<comment type="caution">
    <text evidence="13">The sequence shown here is derived from an EMBL/GenBank/DDBJ whole genome shotgun (WGS) entry which is preliminary data.</text>
</comment>
<evidence type="ECO:0000256" key="8">
    <source>
        <dbReference type="ARBA" id="ARBA00023211"/>
    </source>
</evidence>
<reference evidence="13" key="1">
    <citation type="submission" date="2023-08" db="EMBL/GenBank/DDBJ databases">
        <authorList>
            <person name="Chen Y."/>
            <person name="Shah S."/>
            <person name="Dougan E. K."/>
            <person name="Thang M."/>
            <person name="Chan C."/>
        </authorList>
    </citation>
    <scope>NUCLEOTIDE SEQUENCE</scope>
</reference>
<dbReference type="Pfam" id="PF00925">
    <property type="entry name" value="GTP_cyclohydro2"/>
    <property type="match status" value="1"/>
</dbReference>
<dbReference type="PANTHER" id="PTHR21327:SF46">
    <property type="entry name" value="3,4-DIHYDROXY-2-BUTANONE 4-PHOSPHATE SYNTHASE"/>
    <property type="match status" value="1"/>
</dbReference>
<dbReference type="InterPro" id="IPR036144">
    <property type="entry name" value="RibA-like_sf"/>
</dbReference>
<dbReference type="GO" id="GO:0005525">
    <property type="term" value="F:GTP binding"/>
    <property type="evidence" value="ECO:0007669"/>
    <property type="project" value="UniProtKB-KW"/>
</dbReference>
<dbReference type="EMBL" id="CAUJNA010003507">
    <property type="protein sequence ID" value="CAJ1403764.1"/>
    <property type="molecule type" value="Genomic_DNA"/>
</dbReference>
<dbReference type="Gene3D" id="3.40.50.10990">
    <property type="entry name" value="GTP cyclohydrolase II"/>
    <property type="match status" value="1"/>
</dbReference>
<dbReference type="SUPFAM" id="SSF142695">
    <property type="entry name" value="RibA-like"/>
    <property type="match status" value="1"/>
</dbReference>
<gene>
    <name evidence="13" type="ORF">EVOR1521_LOCUS26357</name>
</gene>
<dbReference type="InterPro" id="IPR032677">
    <property type="entry name" value="GTP_cyclohydro_II"/>
</dbReference>
<feature type="compositionally biased region" description="Basic and acidic residues" evidence="11">
    <location>
        <begin position="207"/>
        <end position="219"/>
    </location>
</feature>
<feature type="domain" description="J" evidence="12">
    <location>
        <begin position="37"/>
        <end position="103"/>
    </location>
</feature>
<evidence type="ECO:0000256" key="9">
    <source>
        <dbReference type="ARBA" id="ARBA00023239"/>
    </source>
</evidence>
<evidence type="ECO:0000256" key="10">
    <source>
        <dbReference type="ARBA" id="ARBA00049295"/>
    </source>
</evidence>
<evidence type="ECO:0000256" key="1">
    <source>
        <dbReference type="ARBA" id="ARBA00005104"/>
    </source>
</evidence>
<dbReference type="Proteomes" id="UP001178507">
    <property type="component" value="Unassembled WGS sequence"/>
</dbReference>
<evidence type="ECO:0000256" key="5">
    <source>
        <dbReference type="ARBA" id="ARBA00022801"/>
    </source>
</evidence>
<comment type="catalytic activity">
    <reaction evidence="10">
        <text>GTP + 4 H2O = 2,5-diamino-6-hydroxy-4-(5-phosphoribosylamino)-pyrimidine + formate + 2 phosphate + 3 H(+)</text>
        <dbReference type="Rhea" id="RHEA:23704"/>
        <dbReference type="ChEBI" id="CHEBI:15377"/>
        <dbReference type="ChEBI" id="CHEBI:15378"/>
        <dbReference type="ChEBI" id="CHEBI:15740"/>
        <dbReference type="ChEBI" id="CHEBI:37565"/>
        <dbReference type="ChEBI" id="CHEBI:43474"/>
        <dbReference type="ChEBI" id="CHEBI:58614"/>
        <dbReference type="EC" id="3.5.4.25"/>
    </reaction>
</comment>